<dbReference type="AlphaFoldDB" id="A0A8H6QN12"/>
<evidence type="ECO:0000313" key="4">
    <source>
        <dbReference type="Proteomes" id="UP000641853"/>
    </source>
</evidence>
<comment type="caution">
    <text evidence="3">The sequence shown here is derived from an EMBL/GenBank/DDBJ whole genome shotgun (WGS) entry which is preliminary data.</text>
</comment>
<dbReference type="EMBL" id="JACBAG010001927">
    <property type="protein sequence ID" value="KAF7174801.1"/>
    <property type="molecule type" value="Genomic_DNA"/>
</dbReference>
<dbReference type="OrthoDB" id="4153865at2759"/>
<sequence>MFNFNPFKSKEEQPQQSTWDPNTLAMTQPSAPAAPTQVVSQQPPAQEQMDMRLRGGGEGEDICCGV</sequence>
<dbReference type="Proteomes" id="UP000654922">
    <property type="component" value="Unassembled WGS sequence"/>
</dbReference>
<evidence type="ECO:0000256" key="1">
    <source>
        <dbReference type="SAM" id="MobiDB-lite"/>
    </source>
</evidence>
<reference evidence="3" key="1">
    <citation type="submission" date="2020-06" db="EMBL/GenBank/DDBJ databases">
        <title>Draft genome sequences of strains closely related to Aspergillus parafelis and Aspergillus hiratsukae.</title>
        <authorList>
            <person name="Dos Santos R.A.C."/>
            <person name="Rivero-Menendez O."/>
            <person name="Steenwyk J.L."/>
            <person name="Mead M.E."/>
            <person name="Goldman G.H."/>
            <person name="Alastruey-Izquierdo A."/>
            <person name="Rokas A."/>
        </authorList>
    </citation>
    <scope>NUCLEOTIDE SEQUENCE</scope>
    <source>
        <strain evidence="2">CNM-CM5623</strain>
        <strain evidence="3">CNM-CM7691</strain>
    </source>
</reference>
<feature type="compositionally biased region" description="Polar residues" evidence="1">
    <location>
        <begin position="14"/>
        <end position="30"/>
    </location>
</feature>
<dbReference type="Proteomes" id="UP000641853">
    <property type="component" value="Unassembled WGS sequence"/>
</dbReference>
<dbReference type="EMBL" id="JACBAE010001144">
    <property type="protein sequence ID" value="KAF7172331.1"/>
    <property type="molecule type" value="Genomic_DNA"/>
</dbReference>
<protein>
    <submittedName>
        <fullName evidence="3">Uncharacterized protein</fullName>
    </submittedName>
</protein>
<gene>
    <name evidence="2" type="ORF">CNMCM5623_004558</name>
    <name evidence="3" type="ORF">CNMCM7691_003487</name>
</gene>
<organism evidence="3 4">
    <name type="scientific">Aspergillus felis</name>
    <dbReference type="NCBI Taxonomy" id="1287682"/>
    <lineage>
        <taxon>Eukaryota</taxon>
        <taxon>Fungi</taxon>
        <taxon>Dikarya</taxon>
        <taxon>Ascomycota</taxon>
        <taxon>Pezizomycotina</taxon>
        <taxon>Eurotiomycetes</taxon>
        <taxon>Eurotiomycetidae</taxon>
        <taxon>Eurotiales</taxon>
        <taxon>Aspergillaceae</taxon>
        <taxon>Aspergillus</taxon>
        <taxon>Aspergillus subgen. Fumigati</taxon>
    </lineage>
</organism>
<keyword evidence="4" id="KW-1185">Reference proteome</keyword>
<evidence type="ECO:0000313" key="3">
    <source>
        <dbReference type="EMBL" id="KAF7174801.1"/>
    </source>
</evidence>
<proteinExistence type="predicted"/>
<evidence type="ECO:0000313" key="2">
    <source>
        <dbReference type="EMBL" id="KAF7172331.1"/>
    </source>
</evidence>
<feature type="region of interest" description="Disordered" evidence="1">
    <location>
        <begin position="1"/>
        <end position="66"/>
    </location>
</feature>
<name>A0A8H6QN12_9EURO</name>
<accession>A0A8H6QN12</accession>